<dbReference type="AlphaFoldDB" id="A0AA38RF19"/>
<comment type="function">
    <text evidence="9">Required for endonucleolytic cleavage during polyadenylation-dependent pre-mRNA 3'-end formation.</text>
</comment>
<dbReference type="Pfam" id="PF06807">
    <property type="entry name" value="Clp1"/>
    <property type="match status" value="1"/>
</dbReference>
<protein>
    <recommendedName>
        <fullName evidence="4">Polynucleotide 5'-hydroxyl-kinase GRC3</fullName>
    </recommendedName>
    <alternativeName>
        <fullName evidence="3">Polynucleotide 5'-hydroxyl-kinase grc3</fullName>
    </alternativeName>
</protein>
<dbReference type="EMBL" id="JANBVO010000030">
    <property type="protein sequence ID" value="KAJ9138452.1"/>
    <property type="molecule type" value="Genomic_DNA"/>
</dbReference>
<dbReference type="Gene3D" id="2.60.120.1030">
    <property type="entry name" value="Clp1, DNA binding domain"/>
    <property type="match status" value="1"/>
</dbReference>
<dbReference type="Gene3D" id="3.40.50.300">
    <property type="entry name" value="P-loop containing nucleotide triphosphate hydrolases"/>
    <property type="match status" value="1"/>
</dbReference>
<dbReference type="SUPFAM" id="SSF52540">
    <property type="entry name" value="P-loop containing nucleoside triphosphate hydrolases"/>
    <property type="match status" value="1"/>
</dbReference>
<dbReference type="Gene3D" id="2.40.30.330">
    <property type="entry name" value="Pre-mRNA cleavage complex subunit Clp1, C-terminal domain"/>
    <property type="match status" value="1"/>
</dbReference>
<keyword evidence="14" id="KW-1185">Reference proteome</keyword>
<accession>A0AA38RF19</accession>
<feature type="binding site" evidence="9">
    <location>
        <position position="67"/>
    </location>
    <ligand>
        <name>ATP</name>
        <dbReference type="ChEBI" id="CHEBI:30616"/>
    </ligand>
</feature>
<name>A0AA38RF19_9PEZI</name>
<dbReference type="InterPro" id="IPR038238">
    <property type="entry name" value="Clp1_C_sf"/>
</dbReference>
<dbReference type="Pfam" id="PF16573">
    <property type="entry name" value="CLP1_N"/>
    <property type="match status" value="1"/>
</dbReference>
<dbReference type="InterPro" id="IPR010655">
    <property type="entry name" value="Clp1_C"/>
</dbReference>
<feature type="domain" description="Clp1 C-terminal" evidence="10">
    <location>
        <begin position="348"/>
        <end position="449"/>
    </location>
</feature>
<evidence type="ECO:0000256" key="8">
    <source>
        <dbReference type="ARBA" id="ARBA00023242"/>
    </source>
</evidence>
<dbReference type="GO" id="GO:0006388">
    <property type="term" value="P:tRNA splicing, via endonucleolytic cleavage and ligation"/>
    <property type="evidence" value="ECO:0007669"/>
    <property type="project" value="TreeGrafter"/>
</dbReference>
<feature type="binding site" evidence="9">
    <location>
        <begin position="133"/>
        <end position="138"/>
    </location>
    <ligand>
        <name>ATP</name>
        <dbReference type="ChEBI" id="CHEBI:30616"/>
    </ligand>
</feature>
<evidence type="ECO:0000256" key="4">
    <source>
        <dbReference type="ARBA" id="ARBA00019824"/>
    </source>
</evidence>
<comment type="function">
    <text evidence="1">Polynucleotide 5'-kinase involved in rRNA processing.</text>
</comment>
<evidence type="ECO:0000313" key="14">
    <source>
        <dbReference type="Proteomes" id="UP001174694"/>
    </source>
</evidence>
<gene>
    <name evidence="9" type="primary">CLP1</name>
    <name evidence="13" type="ORF">NKR23_g8484</name>
</gene>
<evidence type="ECO:0000259" key="10">
    <source>
        <dbReference type="Pfam" id="PF06807"/>
    </source>
</evidence>
<sequence length="456" mass="49035">MSIPGLGQIPAKAPVSSLRKITLRPFWEWRFEVAYGTSITVRLASGTAERDGTELALNHTYRFSGTKSKLLTWRGCEIEVEGECDEYVAEHVTPDETPQVSYLNLHFLLAGQRGAAAAAQQQGPRVMIAGPPNSGKTSLARTLTALATRSGAQPLAVNTDPREGMLSLPGTLSAAVFGTVMDVESEGGGWGGTPSSGPAAVPVKLPLVHYLGQERAEDDAALYRAVVSRLAGAATARMAGDAAVRSAGLIVDTPGVNMSGKQAAEGVELLAHVAEEFSVNVIVVLGSARMSAELTRRFASEKTSLGEPVGVVLLERSEGVVERDEGFMQLAQEAVIKEYFFGDAKRTLGPVTQVVDFEGVTIYKAPDTNEYFAEDQVLERVDPNASLSHWTLAVMYASVHDPPETIRTATVMGFVYVAEVDKERRKLKILTPVSGRLGDRPLLWGRWPEPYINLLG</sequence>
<keyword evidence="5 9" id="KW-0507">mRNA processing</keyword>
<proteinExistence type="inferred from homology"/>
<dbReference type="InterPro" id="IPR038239">
    <property type="entry name" value="Clp1_N_sf"/>
</dbReference>
<dbReference type="PANTHER" id="PTHR12755">
    <property type="entry name" value="CLEAVAGE/POLYADENYLATION FACTOR IA SUBUNIT CLP1P"/>
    <property type="match status" value="1"/>
</dbReference>
<dbReference type="InterPro" id="IPR032319">
    <property type="entry name" value="CLP1_P"/>
</dbReference>
<evidence type="ECO:0000256" key="7">
    <source>
        <dbReference type="ARBA" id="ARBA00022840"/>
    </source>
</evidence>
<evidence type="ECO:0000256" key="1">
    <source>
        <dbReference type="ARBA" id="ARBA00003798"/>
    </source>
</evidence>
<evidence type="ECO:0000256" key="6">
    <source>
        <dbReference type="ARBA" id="ARBA00022741"/>
    </source>
</evidence>
<dbReference type="InterPro" id="IPR032324">
    <property type="entry name" value="Clp1_N"/>
</dbReference>
<dbReference type="InterPro" id="IPR028606">
    <property type="entry name" value="Clp1"/>
</dbReference>
<dbReference type="InterPro" id="IPR045116">
    <property type="entry name" value="Clp1/Grc3"/>
</dbReference>
<comment type="caution">
    <text evidence="13">The sequence shown here is derived from an EMBL/GenBank/DDBJ whole genome shotgun (WGS) entry which is preliminary data.</text>
</comment>
<feature type="domain" description="Clp1 P-loop" evidence="12">
    <location>
        <begin position="130"/>
        <end position="341"/>
    </location>
</feature>
<dbReference type="InterPro" id="IPR027417">
    <property type="entry name" value="P-loop_NTPase"/>
</dbReference>
<evidence type="ECO:0000256" key="9">
    <source>
        <dbReference type="HAMAP-Rule" id="MF_03035"/>
    </source>
</evidence>
<comment type="subcellular location">
    <subcellularLocation>
        <location evidence="2 9">Nucleus</location>
    </subcellularLocation>
</comment>
<evidence type="ECO:0000259" key="11">
    <source>
        <dbReference type="Pfam" id="PF16573"/>
    </source>
</evidence>
<dbReference type="HAMAP" id="MF_03035">
    <property type="entry name" value="Clp1"/>
    <property type="match status" value="1"/>
</dbReference>
<dbReference type="Proteomes" id="UP001174694">
    <property type="component" value="Unassembled WGS sequence"/>
</dbReference>
<feature type="binding site" evidence="9">
    <location>
        <position position="28"/>
    </location>
    <ligand>
        <name>ATP</name>
        <dbReference type="ChEBI" id="CHEBI:30616"/>
    </ligand>
</feature>
<dbReference type="GO" id="GO:0005849">
    <property type="term" value="C:mRNA cleavage factor complex"/>
    <property type="evidence" value="ECO:0007669"/>
    <property type="project" value="UniProtKB-UniRule"/>
</dbReference>
<evidence type="ECO:0000259" key="12">
    <source>
        <dbReference type="Pfam" id="PF16575"/>
    </source>
</evidence>
<comment type="subunit">
    <text evidence="9">Component of a pre-mRNA cleavage factor complex. Interacts directly with PCF11.</text>
</comment>
<keyword evidence="7 9" id="KW-0067">ATP-binding</keyword>
<dbReference type="GO" id="GO:0031124">
    <property type="term" value="P:mRNA 3'-end processing"/>
    <property type="evidence" value="ECO:0007669"/>
    <property type="project" value="UniProtKB-UniRule"/>
</dbReference>
<feature type="domain" description="Clp1 N-terminal" evidence="11">
    <location>
        <begin position="22"/>
        <end position="115"/>
    </location>
</feature>
<dbReference type="GO" id="GO:0051731">
    <property type="term" value="F:polynucleotide 5'-hydroxyl-kinase activity"/>
    <property type="evidence" value="ECO:0007669"/>
    <property type="project" value="InterPro"/>
</dbReference>
<dbReference type="PANTHER" id="PTHR12755:SF6">
    <property type="entry name" value="POLYRIBONUCLEOTIDE 5'-HYDROXYL-KINASE CLP1"/>
    <property type="match status" value="1"/>
</dbReference>
<evidence type="ECO:0000313" key="13">
    <source>
        <dbReference type="EMBL" id="KAJ9138452.1"/>
    </source>
</evidence>
<dbReference type="GO" id="GO:0005524">
    <property type="term" value="F:ATP binding"/>
    <property type="evidence" value="ECO:0007669"/>
    <property type="project" value="UniProtKB-UniRule"/>
</dbReference>
<comment type="similarity">
    <text evidence="9">Belongs to the Clp1 family. Clp1 subfamily.</text>
</comment>
<keyword evidence="8 9" id="KW-0539">Nucleus</keyword>
<keyword evidence="6 9" id="KW-0547">Nucleotide-binding</keyword>
<evidence type="ECO:0000256" key="5">
    <source>
        <dbReference type="ARBA" id="ARBA00022664"/>
    </source>
</evidence>
<dbReference type="Pfam" id="PF16575">
    <property type="entry name" value="CLP1_P"/>
    <property type="match status" value="1"/>
</dbReference>
<organism evidence="13 14">
    <name type="scientific">Pleurostoma richardsiae</name>
    <dbReference type="NCBI Taxonomy" id="41990"/>
    <lineage>
        <taxon>Eukaryota</taxon>
        <taxon>Fungi</taxon>
        <taxon>Dikarya</taxon>
        <taxon>Ascomycota</taxon>
        <taxon>Pezizomycotina</taxon>
        <taxon>Sordariomycetes</taxon>
        <taxon>Sordariomycetidae</taxon>
        <taxon>Calosphaeriales</taxon>
        <taxon>Pleurostomataceae</taxon>
        <taxon>Pleurostoma</taxon>
    </lineage>
</organism>
<evidence type="ECO:0000256" key="3">
    <source>
        <dbReference type="ARBA" id="ARBA00018706"/>
    </source>
</evidence>
<reference evidence="13" key="1">
    <citation type="submission" date="2022-07" db="EMBL/GenBank/DDBJ databases">
        <title>Fungi with potential for degradation of polypropylene.</title>
        <authorList>
            <person name="Gostincar C."/>
        </authorList>
    </citation>
    <scope>NUCLEOTIDE SEQUENCE</scope>
    <source>
        <strain evidence="13">EXF-13308</strain>
    </source>
</reference>
<evidence type="ECO:0000256" key="2">
    <source>
        <dbReference type="ARBA" id="ARBA00004123"/>
    </source>
</evidence>